<sequence length="42" mass="4817">MSRAHLVVHHILLTDRPVLLENGMQLIGTRPNVLEKLLQFGR</sequence>
<name>A0A0A9CJW3_ARUDO</name>
<proteinExistence type="predicted"/>
<reference evidence="1" key="1">
    <citation type="submission" date="2014-09" db="EMBL/GenBank/DDBJ databases">
        <authorList>
            <person name="Magalhaes I.L.F."/>
            <person name="Oliveira U."/>
            <person name="Santos F.R."/>
            <person name="Vidigal T.H.D.A."/>
            <person name="Brescovit A.D."/>
            <person name="Santos A.J."/>
        </authorList>
    </citation>
    <scope>NUCLEOTIDE SEQUENCE</scope>
    <source>
        <tissue evidence="1">Shoot tissue taken approximately 20 cm above the soil surface</tissue>
    </source>
</reference>
<reference evidence="1" key="2">
    <citation type="journal article" date="2015" name="Data Brief">
        <title>Shoot transcriptome of the giant reed, Arundo donax.</title>
        <authorList>
            <person name="Barrero R.A."/>
            <person name="Guerrero F.D."/>
            <person name="Moolhuijzen P."/>
            <person name="Goolsby J.A."/>
            <person name="Tidwell J."/>
            <person name="Bellgard S.E."/>
            <person name="Bellgard M.I."/>
        </authorList>
    </citation>
    <scope>NUCLEOTIDE SEQUENCE</scope>
    <source>
        <tissue evidence="1">Shoot tissue taken approximately 20 cm above the soil surface</tissue>
    </source>
</reference>
<protein>
    <submittedName>
        <fullName evidence="1">Uncharacterized protein</fullName>
    </submittedName>
</protein>
<accession>A0A0A9CJW3</accession>
<dbReference type="AlphaFoldDB" id="A0A0A9CJW3"/>
<dbReference type="EMBL" id="GBRH01226073">
    <property type="protein sequence ID" value="JAD71822.1"/>
    <property type="molecule type" value="Transcribed_RNA"/>
</dbReference>
<organism evidence="1">
    <name type="scientific">Arundo donax</name>
    <name type="common">Giant reed</name>
    <name type="synonym">Donax arundinaceus</name>
    <dbReference type="NCBI Taxonomy" id="35708"/>
    <lineage>
        <taxon>Eukaryota</taxon>
        <taxon>Viridiplantae</taxon>
        <taxon>Streptophyta</taxon>
        <taxon>Embryophyta</taxon>
        <taxon>Tracheophyta</taxon>
        <taxon>Spermatophyta</taxon>
        <taxon>Magnoliopsida</taxon>
        <taxon>Liliopsida</taxon>
        <taxon>Poales</taxon>
        <taxon>Poaceae</taxon>
        <taxon>PACMAD clade</taxon>
        <taxon>Arundinoideae</taxon>
        <taxon>Arundineae</taxon>
        <taxon>Arundo</taxon>
    </lineage>
</organism>
<evidence type="ECO:0000313" key="1">
    <source>
        <dbReference type="EMBL" id="JAD71822.1"/>
    </source>
</evidence>